<proteinExistence type="predicted"/>
<organism evidence="1 2">
    <name type="scientific">Pleurodeles waltl</name>
    <name type="common">Iberian ribbed newt</name>
    <dbReference type="NCBI Taxonomy" id="8319"/>
    <lineage>
        <taxon>Eukaryota</taxon>
        <taxon>Metazoa</taxon>
        <taxon>Chordata</taxon>
        <taxon>Craniata</taxon>
        <taxon>Vertebrata</taxon>
        <taxon>Euteleostomi</taxon>
        <taxon>Amphibia</taxon>
        <taxon>Batrachia</taxon>
        <taxon>Caudata</taxon>
        <taxon>Salamandroidea</taxon>
        <taxon>Salamandridae</taxon>
        <taxon>Pleurodelinae</taxon>
        <taxon>Pleurodeles</taxon>
    </lineage>
</organism>
<protein>
    <submittedName>
        <fullName evidence="1">Uncharacterized protein</fullName>
    </submittedName>
</protein>
<evidence type="ECO:0000313" key="1">
    <source>
        <dbReference type="EMBL" id="KAJ1121942.1"/>
    </source>
</evidence>
<accession>A0AAV7P3S6</accession>
<keyword evidence="2" id="KW-1185">Reference proteome</keyword>
<comment type="caution">
    <text evidence="1">The sequence shown here is derived from an EMBL/GenBank/DDBJ whole genome shotgun (WGS) entry which is preliminary data.</text>
</comment>
<dbReference type="AlphaFoldDB" id="A0AAV7P3S6"/>
<reference evidence="1" key="1">
    <citation type="journal article" date="2022" name="bioRxiv">
        <title>Sequencing and chromosome-scale assembly of the giantPleurodeles waltlgenome.</title>
        <authorList>
            <person name="Brown T."/>
            <person name="Elewa A."/>
            <person name="Iarovenko S."/>
            <person name="Subramanian E."/>
            <person name="Araus A.J."/>
            <person name="Petzold A."/>
            <person name="Susuki M."/>
            <person name="Suzuki K.-i.T."/>
            <person name="Hayashi T."/>
            <person name="Toyoda A."/>
            <person name="Oliveira C."/>
            <person name="Osipova E."/>
            <person name="Leigh N.D."/>
            <person name="Simon A."/>
            <person name="Yun M.H."/>
        </authorList>
    </citation>
    <scope>NUCLEOTIDE SEQUENCE</scope>
    <source>
        <strain evidence="1">20211129_DDA</strain>
        <tissue evidence="1">Liver</tissue>
    </source>
</reference>
<evidence type="ECO:0000313" key="2">
    <source>
        <dbReference type="Proteomes" id="UP001066276"/>
    </source>
</evidence>
<gene>
    <name evidence="1" type="ORF">NDU88_000450</name>
</gene>
<name>A0AAV7P3S6_PLEWA</name>
<sequence>MCLSELRHPGPERRRLAWQGVVLRPPRSAGRCCGPVAARGGLSGTQRCSWGARSGRPETCSGPRSGFGSILGREAGLSSAAAWALYRRDRSPRGFALGPASCGTTEGA</sequence>
<dbReference type="EMBL" id="JANPWB010000011">
    <property type="protein sequence ID" value="KAJ1121942.1"/>
    <property type="molecule type" value="Genomic_DNA"/>
</dbReference>
<dbReference type="Proteomes" id="UP001066276">
    <property type="component" value="Chromosome 7"/>
</dbReference>